<dbReference type="SMART" id="SM00360">
    <property type="entry name" value="RRM"/>
    <property type="match status" value="1"/>
</dbReference>
<proteinExistence type="predicted"/>
<accession>A0A0D7BGP0</accession>
<feature type="compositionally biased region" description="Basic and acidic residues" evidence="3">
    <location>
        <begin position="431"/>
        <end position="441"/>
    </location>
</feature>
<keyword evidence="1 2" id="KW-0694">RNA-binding</keyword>
<dbReference type="InterPro" id="IPR012677">
    <property type="entry name" value="Nucleotide-bd_a/b_plait_sf"/>
</dbReference>
<dbReference type="InterPro" id="IPR000504">
    <property type="entry name" value="RRM_dom"/>
</dbReference>
<dbReference type="Pfam" id="PF00076">
    <property type="entry name" value="RRM_1"/>
    <property type="match status" value="1"/>
</dbReference>
<feature type="compositionally biased region" description="Basic and acidic residues" evidence="3">
    <location>
        <begin position="154"/>
        <end position="177"/>
    </location>
</feature>
<sequence>MPPKKAKKVSLNEFLGDGGLGSWADEMDNLPSAPAARAEGDTGGMGDRPGRRDDFMSSRPDRQGFPPREDLPLPTGPPYTAFIGNLAFDLGESELDEFFSACNTKSTKIIKDRDEKPKGFGYVEFADLDGLKAGLALSGTSFAGRTIRVSVAEPQKERSGFGGDDSKFDNPWRRDGPLPDLPGRGGGGARRGYDRDQERMPSVNEGPNDWRSAMPSRAPGGPADDGARRRKDPAFESSGAADSADNWTMGSRFRASEDAPPSRFGAGRPPRSDGPRGDMGPPPPPREEERDWRAKRPLGSSPTSSNPPTPQMRRKLELLPRTGSGSGTSTPLASPKITPAAPRSNPFGDAKPVDVSAREHEVEVKLDREQHSMSRNSSRTGSQRPASRIGSPSSATPAASQPSSPRSATAQSRAAPANVRPAFSFANAAGNRKEVENKDVDALASQVAGTTV</sequence>
<feature type="compositionally biased region" description="Polar residues" evidence="3">
    <location>
        <begin position="373"/>
        <end position="385"/>
    </location>
</feature>
<dbReference type="OrthoDB" id="48651at2759"/>
<dbReference type="AlphaFoldDB" id="A0A0D7BGP0"/>
<feature type="region of interest" description="Disordered" evidence="3">
    <location>
        <begin position="18"/>
        <end position="76"/>
    </location>
</feature>
<feature type="compositionally biased region" description="Basic and acidic residues" evidence="3">
    <location>
        <begin position="356"/>
        <end position="372"/>
    </location>
</feature>
<feature type="region of interest" description="Disordered" evidence="3">
    <location>
        <begin position="146"/>
        <end position="452"/>
    </location>
</feature>
<dbReference type="PROSITE" id="PS50102">
    <property type="entry name" value="RRM"/>
    <property type="match status" value="1"/>
</dbReference>
<evidence type="ECO:0000313" key="6">
    <source>
        <dbReference type="Proteomes" id="UP000054007"/>
    </source>
</evidence>
<dbReference type="STRING" id="1314674.A0A0D7BGP0"/>
<dbReference type="InterPro" id="IPR035979">
    <property type="entry name" value="RBD_domain_sf"/>
</dbReference>
<dbReference type="GO" id="GO:0005730">
    <property type="term" value="C:nucleolus"/>
    <property type="evidence" value="ECO:0007669"/>
    <property type="project" value="TreeGrafter"/>
</dbReference>
<dbReference type="PANTHER" id="PTHR23236:SF11">
    <property type="entry name" value="EUKARYOTIC TRANSLATION INITIATION FACTOR 4H"/>
    <property type="match status" value="1"/>
</dbReference>
<reference evidence="5 6" key="1">
    <citation type="journal article" date="2015" name="Fungal Genet. Biol.">
        <title>Evolution of novel wood decay mechanisms in Agaricales revealed by the genome sequences of Fistulina hepatica and Cylindrobasidium torrendii.</title>
        <authorList>
            <person name="Floudas D."/>
            <person name="Held B.W."/>
            <person name="Riley R."/>
            <person name="Nagy L.G."/>
            <person name="Koehler G."/>
            <person name="Ransdell A.S."/>
            <person name="Younus H."/>
            <person name="Chow J."/>
            <person name="Chiniquy J."/>
            <person name="Lipzen A."/>
            <person name="Tritt A."/>
            <person name="Sun H."/>
            <person name="Haridas S."/>
            <person name="LaButti K."/>
            <person name="Ohm R.A."/>
            <person name="Kues U."/>
            <person name="Blanchette R.A."/>
            <person name="Grigoriev I.V."/>
            <person name="Minto R.E."/>
            <person name="Hibbett D.S."/>
        </authorList>
    </citation>
    <scope>NUCLEOTIDE SEQUENCE [LARGE SCALE GENOMIC DNA]</scope>
    <source>
        <strain evidence="5 6">FP15055 ss-10</strain>
    </source>
</reference>
<evidence type="ECO:0000256" key="1">
    <source>
        <dbReference type="ARBA" id="ARBA00022884"/>
    </source>
</evidence>
<evidence type="ECO:0000256" key="3">
    <source>
        <dbReference type="SAM" id="MobiDB-lite"/>
    </source>
</evidence>
<dbReference type="EMBL" id="KN880495">
    <property type="protein sequence ID" value="KIY68816.1"/>
    <property type="molecule type" value="Genomic_DNA"/>
</dbReference>
<gene>
    <name evidence="5" type="ORF">CYLTODRAFT_248724</name>
</gene>
<organism evidence="5 6">
    <name type="scientific">Cylindrobasidium torrendii FP15055 ss-10</name>
    <dbReference type="NCBI Taxonomy" id="1314674"/>
    <lineage>
        <taxon>Eukaryota</taxon>
        <taxon>Fungi</taxon>
        <taxon>Dikarya</taxon>
        <taxon>Basidiomycota</taxon>
        <taxon>Agaricomycotina</taxon>
        <taxon>Agaricomycetes</taxon>
        <taxon>Agaricomycetidae</taxon>
        <taxon>Agaricales</taxon>
        <taxon>Marasmiineae</taxon>
        <taxon>Physalacriaceae</taxon>
        <taxon>Cylindrobasidium</taxon>
    </lineage>
</organism>
<keyword evidence="6" id="KW-1185">Reference proteome</keyword>
<name>A0A0D7BGP0_9AGAR</name>
<feature type="compositionally biased region" description="Basic and acidic residues" evidence="3">
    <location>
        <begin position="48"/>
        <end position="71"/>
    </location>
</feature>
<dbReference type="GO" id="GO:0003723">
    <property type="term" value="F:RNA binding"/>
    <property type="evidence" value="ECO:0007669"/>
    <property type="project" value="UniProtKB-UniRule"/>
</dbReference>
<feature type="compositionally biased region" description="Basic and acidic residues" evidence="3">
    <location>
        <begin position="285"/>
        <end position="294"/>
    </location>
</feature>
<dbReference type="Proteomes" id="UP000054007">
    <property type="component" value="Unassembled WGS sequence"/>
</dbReference>
<feature type="domain" description="RRM" evidence="4">
    <location>
        <begin position="79"/>
        <end position="154"/>
    </location>
</feature>
<dbReference type="PANTHER" id="PTHR23236">
    <property type="entry name" value="EUKARYOTIC TRANSLATION INITIATION FACTOR 4B/4H"/>
    <property type="match status" value="1"/>
</dbReference>
<evidence type="ECO:0000313" key="5">
    <source>
        <dbReference type="EMBL" id="KIY68816.1"/>
    </source>
</evidence>
<dbReference type="SUPFAM" id="SSF54928">
    <property type="entry name" value="RNA-binding domain, RBD"/>
    <property type="match status" value="1"/>
</dbReference>
<protein>
    <submittedName>
        <fullName evidence="5">RNA-binding domain-containing protein</fullName>
    </submittedName>
</protein>
<evidence type="ECO:0000256" key="2">
    <source>
        <dbReference type="PROSITE-ProRule" id="PRU00176"/>
    </source>
</evidence>
<feature type="compositionally biased region" description="Low complexity" evidence="3">
    <location>
        <begin position="391"/>
        <end position="417"/>
    </location>
</feature>
<dbReference type="Gene3D" id="3.30.70.330">
    <property type="match status" value="1"/>
</dbReference>
<evidence type="ECO:0000259" key="4">
    <source>
        <dbReference type="PROSITE" id="PS50102"/>
    </source>
</evidence>